<reference evidence="2 3" key="1">
    <citation type="submission" date="2022-11" db="EMBL/GenBank/DDBJ databases">
        <title>Nonomuraea corallina sp. nov., a new species of the genus Nonomuraea isolated from sea side sediment in Thai sea.</title>
        <authorList>
            <person name="Ngamcharungchit C."/>
            <person name="Matsumoto A."/>
            <person name="Suriyachadkun C."/>
            <person name="Panbangred W."/>
            <person name="Inahashi Y."/>
            <person name="Intra B."/>
        </authorList>
    </citation>
    <scope>NUCLEOTIDE SEQUENCE [LARGE SCALE GENOMIC DNA]</scope>
    <source>
        <strain evidence="2 3">DSM 43553</strain>
    </source>
</reference>
<keyword evidence="1" id="KW-0175">Coiled coil</keyword>
<feature type="coiled-coil region" evidence="1">
    <location>
        <begin position="35"/>
        <end position="62"/>
    </location>
</feature>
<protein>
    <recommendedName>
        <fullName evidence="4">Chromosome partition protein Smc</fullName>
    </recommendedName>
</protein>
<evidence type="ECO:0000256" key="1">
    <source>
        <dbReference type="SAM" id="Coils"/>
    </source>
</evidence>
<organism evidence="2 3">
    <name type="scientific">Nonomuraea ferruginea</name>
    <dbReference type="NCBI Taxonomy" id="46174"/>
    <lineage>
        <taxon>Bacteria</taxon>
        <taxon>Bacillati</taxon>
        <taxon>Actinomycetota</taxon>
        <taxon>Actinomycetes</taxon>
        <taxon>Streptosporangiales</taxon>
        <taxon>Streptosporangiaceae</taxon>
        <taxon>Nonomuraea</taxon>
    </lineage>
</organism>
<dbReference type="Proteomes" id="UP001212498">
    <property type="component" value="Unassembled WGS sequence"/>
</dbReference>
<name>A0ABT4SS97_9ACTN</name>
<evidence type="ECO:0008006" key="4">
    <source>
        <dbReference type="Google" id="ProtNLM"/>
    </source>
</evidence>
<accession>A0ABT4SS97</accession>
<comment type="caution">
    <text evidence="2">The sequence shown here is derived from an EMBL/GenBank/DDBJ whole genome shotgun (WGS) entry which is preliminary data.</text>
</comment>
<keyword evidence="3" id="KW-1185">Reference proteome</keyword>
<proteinExistence type="predicted"/>
<sequence length="312" mass="35276">MDPFEDLDRRLREAHDRVRWFDHLAARRSSLGRQIREVADLVTELEQQLAKERRDVERLEGGLSAFMARLTGSREERLTRERAEAALAGERLDGQRARLEALTGDLGETERDLAATAGAADDYQRLLSEKERLLVERGDQRGRRLMELSGLMADTQADLREHDEALQAGKAAGQWVGHVLTQLEHARGASTWDMFGGGVFADAVEREHLVTADQATWQAQQALDTFARELADLGWAVRPKMPEVDTRWFADVFFDNIITDALKHQRINRTRTAVAEMSAWIDDSLRTLAQGQADLTRRLGDLTGEREHLLAT</sequence>
<evidence type="ECO:0000313" key="2">
    <source>
        <dbReference type="EMBL" id="MDA0640137.1"/>
    </source>
</evidence>
<dbReference type="EMBL" id="JAPNUD010000010">
    <property type="protein sequence ID" value="MDA0640137.1"/>
    <property type="molecule type" value="Genomic_DNA"/>
</dbReference>
<evidence type="ECO:0000313" key="3">
    <source>
        <dbReference type="Proteomes" id="UP001212498"/>
    </source>
</evidence>
<gene>
    <name evidence="2" type="ORF">OUY24_05865</name>
</gene>
<dbReference type="RefSeq" id="WP_271275452.1">
    <property type="nucleotide sequence ID" value="NZ_BAABFD010000003.1"/>
</dbReference>